<keyword evidence="4 9" id="KW-0547">Nucleotide-binding</keyword>
<evidence type="ECO:0000313" key="15">
    <source>
        <dbReference type="Proteomes" id="UP001219355"/>
    </source>
</evidence>
<feature type="domain" description="Protein kinase" evidence="12">
    <location>
        <begin position="75"/>
        <end position="336"/>
    </location>
</feature>
<keyword evidence="5" id="KW-0418">Kinase</keyword>
<evidence type="ECO:0000256" key="5">
    <source>
        <dbReference type="ARBA" id="ARBA00022777"/>
    </source>
</evidence>
<dbReference type="InterPro" id="IPR008271">
    <property type="entry name" value="Ser/Thr_kinase_AS"/>
</dbReference>
<feature type="domain" description="AGC-kinase C-terminal" evidence="13">
    <location>
        <begin position="337"/>
        <end position="400"/>
    </location>
</feature>
<keyword evidence="15" id="KW-1185">Reference proteome</keyword>
<dbReference type="GO" id="GO:0004691">
    <property type="term" value="F:cAMP-dependent protein kinase activity"/>
    <property type="evidence" value="ECO:0007669"/>
    <property type="project" value="UniProtKB-EC"/>
</dbReference>
<evidence type="ECO:0000256" key="4">
    <source>
        <dbReference type="ARBA" id="ARBA00022741"/>
    </source>
</evidence>
<sequence length="400" mass="45811">MATETIPQPQDQLPKPPPPDQRHPEEDPGSQGIDTKKLDFPPWLSSRPKTPLDIAENRHQLRDRVPKLKLRIEDFELLKTLGTGTFARVWLVRLKNAKENANNIFALKILRKADVIELKQVEHVRNENKALHAVAGHPFITTLVASFSDDQCLYMLLDYCPGGEIFSFLRRVRRFSESTAKFYAAEIVLILEYLHDVQGVAYRDLKPENILLDAEGHLKLVDFGFAKQLYSRETYTLCGTPEYLAPEVIHNSGHGLAVDWWALGILIYEFLVGQPPFWDPNPLRIYEQIVDGRLRFPPNMPSDARNIITALCKTNPSERLGHISGGTKKVKEHPFFKGIDWDDLYQRRTTGPIIPRVDHPADAGNFEEYPPPPDPSTQSLYTDDMRKKYEPMFKDFSDQS</sequence>
<dbReference type="GO" id="GO:0005952">
    <property type="term" value="C:cAMP-dependent protein kinase complex"/>
    <property type="evidence" value="ECO:0007669"/>
    <property type="project" value="TreeGrafter"/>
</dbReference>
<keyword evidence="3 14" id="KW-0808">Transferase</keyword>
<keyword evidence="2 10" id="KW-0723">Serine/threonine-protein kinase</keyword>
<dbReference type="FunFam" id="3.30.200.20:FF:000822">
    <property type="entry name" value="cAMP-dependent protein kinase catalytic subunit, putative"/>
    <property type="match status" value="1"/>
</dbReference>
<evidence type="ECO:0000259" key="12">
    <source>
        <dbReference type="PROSITE" id="PS50011"/>
    </source>
</evidence>
<evidence type="ECO:0000256" key="6">
    <source>
        <dbReference type="ARBA" id="ARBA00022840"/>
    </source>
</evidence>
<evidence type="ECO:0000313" key="14">
    <source>
        <dbReference type="EMBL" id="WEW55943.1"/>
    </source>
</evidence>
<dbReference type="InterPro" id="IPR017441">
    <property type="entry name" value="Protein_kinase_ATP_BS"/>
</dbReference>
<accession>A0AAF0DCV1</accession>
<name>A0AAF0DCV1_9EURO</name>
<dbReference type="EC" id="2.7.11.11" evidence="1"/>
<protein>
    <recommendedName>
        <fullName evidence="1">cAMP-dependent protein kinase</fullName>
        <ecNumber evidence="1">2.7.11.11</ecNumber>
    </recommendedName>
</protein>
<dbReference type="PROSITE" id="PS00107">
    <property type="entry name" value="PROTEIN_KINASE_ATP"/>
    <property type="match status" value="1"/>
</dbReference>
<dbReference type="Pfam" id="PF00069">
    <property type="entry name" value="Pkinase"/>
    <property type="match status" value="1"/>
</dbReference>
<evidence type="ECO:0000256" key="11">
    <source>
        <dbReference type="SAM" id="MobiDB-lite"/>
    </source>
</evidence>
<dbReference type="GO" id="GO:0005829">
    <property type="term" value="C:cytosol"/>
    <property type="evidence" value="ECO:0007669"/>
    <property type="project" value="TreeGrafter"/>
</dbReference>
<evidence type="ECO:0000259" key="13">
    <source>
        <dbReference type="PROSITE" id="PS51285"/>
    </source>
</evidence>
<dbReference type="Proteomes" id="UP001219355">
    <property type="component" value="Chromosome 1"/>
</dbReference>
<comment type="catalytic activity">
    <reaction evidence="7">
        <text>L-threonyl-[protein] + ATP = O-phospho-L-threonyl-[protein] + ADP + H(+)</text>
        <dbReference type="Rhea" id="RHEA:46608"/>
        <dbReference type="Rhea" id="RHEA-COMP:11060"/>
        <dbReference type="Rhea" id="RHEA-COMP:11605"/>
        <dbReference type="ChEBI" id="CHEBI:15378"/>
        <dbReference type="ChEBI" id="CHEBI:30013"/>
        <dbReference type="ChEBI" id="CHEBI:30616"/>
        <dbReference type="ChEBI" id="CHEBI:61977"/>
        <dbReference type="ChEBI" id="CHEBI:456216"/>
        <dbReference type="EC" id="2.7.11.11"/>
    </reaction>
</comment>
<organism evidence="14 15">
    <name type="scientific">Emydomyces testavorans</name>
    <dbReference type="NCBI Taxonomy" id="2070801"/>
    <lineage>
        <taxon>Eukaryota</taxon>
        <taxon>Fungi</taxon>
        <taxon>Dikarya</taxon>
        <taxon>Ascomycota</taxon>
        <taxon>Pezizomycotina</taxon>
        <taxon>Eurotiomycetes</taxon>
        <taxon>Eurotiomycetidae</taxon>
        <taxon>Onygenales</taxon>
        <taxon>Nannizziopsiaceae</taxon>
        <taxon>Emydomyces</taxon>
    </lineage>
</organism>
<reference evidence="14" key="1">
    <citation type="submission" date="2023-03" db="EMBL/GenBank/DDBJ databases">
        <title>Emydomyces testavorans Genome Sequence.</title>
        <authorList>
            <person name="Hoyer L."/>
        </authorList>
    </citation>
    <scope>NUCLEOTIDE SEQUENCE</scope>
    <source>
        <strain evidence="14">16-2883</strain>
    </source>
</reference>
<gene>
    <name evidence="14" type="primary">PKA4</name>
    <name evidence="14" type="ORF">PRK78_001378</name>
</gene>
<dbReference type="CDD" id="cd05580">
    <property type="entry name" value="STKc_PKA_like"/>
    <property type="match status" value="1"/>
</dbReference>
<evidence type="ECO:0000256" key="2">
    <source>
        <dbReference type="ARBA" id="ARBA00022527"/>
    </source>
</evidence>
<dbReference type="Gene3D" id="3.30.200.20">
    <property type="entry name" value="Phosphorylase Kinase, domain 1"/>
    <property type="match status" value="1"/>
</dbReference>
<feature type="region of interest" description="Disordered" evidence="11">
    <location>
        <begin position="353"/>
        <end position="384"/>
    </location>
</feature>
<dbReference type="Gene3D" id="1.10.510.10">
    <property type="entry name" value="Transferase(Phosphotransferase) domain 1"/>
    <property type="match status" value="1"/>
</dbReference>
<dbReference type="InterPro" id="IPR000719">
    <property type="entry name" value="Prot_kinase_dom"/>
</dbReference>
<dbReference type="AlphaFoldDB" id="A0AAF0DCV1"/>
<comment type="similarity">
    <text evidence="10">Belongs to the protein kinase superfamily.</text>
</comment>
<dbReference type="FunFam" id="1.10.510.10:FF:000210">
    <property type="entry name" value="Non-specific serine/threonine protein kinase"/>
    <property type="match status" value="1"/>
</dbReference>
<dbReference type="PROSITE" id="PS50011">
    <property type="entry name" value="PROTEIN_KINASE_DOM"/>
    <property type="match status" value="1"/>
</dbReference>
<dbReference type="PANTHER" id="PTHR24353:SF37">
    <property type="entry name" value="CAMP-DEPENDENT PROTEIN KINASE CATALYTIC SUBUNIT PRKX"/>
    <property type="match status" value="1"/>
</dbReference>
<dbReference type="PANTHER" id="PTHR24353">
    <property type="entry name" value="CYCLIC NUCLEOTIDE-DEPENDENT PROTEIN KINASE"/>
    <property type="match status" value="1"/>
</dbReference>
<dbReference type="PROSITE" id="PS00108">
    <property type="entry name" value="PROTEIN_KINASE_ST"/>
    <property type="match status" value="1"/>
</dbReference>
<evidence type="ECO:0000256" key="9">
    <source>
        <dbReference type="PROSITE-ProRule" id="PRU10141"/>
    </source>
</evidence>
<dbReference type="EMBL" id="CP120627">
    <property type="protein sequence ID" value="WEW55943.1"/>
    <property type="molecule type" value="Genomic_DNA"/>
</dbReference>
<dbReference type="SMART" id="SM00220">
    <property type="entry name" value="S_TKc"/>
    <property type="match status" value="1"/>
</dbReference>
<comment type="catalytic activity">
    <reaction evidence="8">
        <text>L-seryl-[protein] + ATP = O-phospho-L-seryl-[protein] + ADP + H(+)</text>
        <dbReference type="Rhea" id="RHEA:17989"/>
        <dbReference type="Rhea" id="RHEA-COMP:9863"/>
        <dbReference type="Rhea" id="RHEA-COMP:11604"/>
        <dbReference type="ChEBI" id="CHEBI:15378"/>
        <dbReference type="ChEBI" id="CHEBI:29999"/>
        <dbReference type="ChEBI" id="CHEBI:30616"/>
        <dbReference type="ChEBI" id="CHEBI:83421"/>
        <dbReference type="ChEBI" id="CHEBI:456216"/>
        <dbReference type="EC" id="2.7.11.11"/>
    </reaction>
</comment>
<proteinExistence type="inferred from homology"/>
<dbReference type="PROSITE" id="PS51285">
    <property type="entry name" value="AGC_KINASE_CTER"/>
    <property type="match status" value="1"/>
</dbReference>
<evidence type="ECO:0000256" key="3">
    <source>
        <dbReference type="ARBA" id="ARBA00022679"/>
    </source>
</evidence>
<dbReference type="InterPro" id="IPR011009">
    <property type="entry name" value="Kinase-like_dom_sf"/>
</dbReference>
<keyword evidence="6 9" id="KW-0067">ATP-binding</keyword>
<evidence type="ECO:0000256" key="1">
    <source>
        <dbReference type="ARBA" id="ARBA00012444"/>
    </source>
</evidence>
<feature type="binding site" evidence="9">
    <location>
        <position position="108"/>
    </location>
    <ligand>
        <name>ATP</name>
        <dbReference type="ChEBI" id="CHEBI:30616"/>
    </ligand>
</feature>
<feature type="region of interest" description="Disordered" evidence="11">
    <location>
        <begin position="1"/>
        <end position="42"/>
    </location>
</feature>
<dbReference type="SMART" id="SM00133">
    <property type="entry name" value="S_TK_X"/>
    <property type="match status" value="1"/>
</dbReference>
<dbReference type="SUPFAM" id="SSF56112">
    <property type="entry name" value="Protein kinase-like (PK-like)"/>
    <property type="match status" value="1"/>
</dbReference>
<dbReference type="GO" id="GO:0005524">
    <property type="term" value="F:ATP binding"/>
    <property type="evidence" value="ECO:0007669"/>
    <property type="project" value="UniProtKB-UniRule"/>
</dbReference>
<evidence type="ECO:0000256" key="8">
    <source>
        <dbReference type="ARBA" id="ARBA00047454"/>
    </source>
</evidence>
<evidence type="ECO:0000256" key="7">
    <source>
        <dbReference type="ARBA" id="ARBA00047292"/>
    </source>
</evidence>
<dbReference type="InterPro" id="IPR000961">
    <property type="entry name" value="AGC-kinase_C"/>
</dbReference>
<evidence type="ECO:0000256" key="10">
    <source>
        <dbReference type="RuleBase" id="RU000304"/>
    </source>
</evidence>